<evidence type="ECO:0000313" key="2">
    <source>
        <dbReference type="Proteomes" id="UP000001890"/>
    </source>
</evidence>
<reference evidence="1 2" key="1">
    <citation type="journal article" date="2009" name="BMC Genomics">
        <title>The complete genome sequence of Xanthomonas albilineans provides new insights into the reductive genome evolution of the xylem-limited Xanthomonadaceae.</title>
        <authorList>
            <person name="Pieretti I."/>
            <person name="Royer M."/>
            <person name="Barbe V."/>
            <person name="Carrere S."/>
            <person name="Koebnik R."/>
            <person name="Cociancich S."/>
            <person name="Couloux A."/>
            <person name="Darrasse A."/>
            <person name="Gouzy J."/>
            <person name="Jacques M.A."/>
            <person name="Lauber E."/>
            <person name="Manceau C."/>
            <person name="Mangenot S."/>
            <person name="Poussier S."/>
            <person name="Segurens B."/>
            <person name="Szurek B."/>
            <person name="Verdier V."/>
            <person name="Arlat M."/>
            <person name="Rott P."/>
        </authorList>
    </citation>
    <scope>NUCLEOTIDE SEQUENCE [LARGE SCALE GENOMIC DNA]</scope>
    <source>
        <strain evidence="2">GPE PC73 / CFBP 7063</strain>
    </source>
</reference>
<dbReference type="STRING" id="380358.XALC_2783"/>
<dbReference type="EMBL" id="FP565176">
    <property type="protein sequence ID" value="CBA17260.1"/>
    <property type="molecule type" value="Genomic_DNA"/>
</dbReference>
<protein>
    <submittedName>
        <fullName evidence="1">Uncharacterized protein</fullName>
    </submittedName>
</protein>
<accession>D2UFU9</accession>
<dbReference type="Proteomes" id="UP000001890">
    <property type="component" value="Chromosome"/>
</dbReference>
<keyword evidence="2" id="KW-1185">Reference proteome</keyword>
<dbReference type="KEGG" id="xal:XALC_2783"/>
<dbReference type="AlphaFoldDB" id="D2UFU9"/>
<proteinExistence type="predicted"/>
<evidence type="ECO:0000313" key="1">
    <source>
        <dbReference type="EMBL" id="CBA17260.1"/>
    </source>
</evidence>
<gene>
    <name evidence="1" type="ordered locus">XALc_2783</name>
</gene>
<sequence length="211" mass="23924">MPPRRFSPLDDRSVLIFECGARRATSCSTPSRHLRLLGLQLLLLRLGCGVLDYLGVIEFPHLLHRLLHAQARLNEIENGGTNRKSRIDIQNQLVTIAIAEDVAEIARPANTILLTRSSGLNEQCRRDAFRKRTLQDERQHVRWIARVGERHGDLRGHRVRRRLRGDGALIDCVDTNTPETTTIIAMLAPHATFIHRTNCKTTHGQCNLAIR</sequence>
<name>D2UFU9_XANAP</name>
<organism evidence="1 2">
    <name type="scientific">Xanthomonas albilineans (strain GPE PC73 / CFBP 7063)</name>
    <dbReference type="NCBI Taxonomy" id="380358"/>
    <lineage>
        <taxon>Bacteria</taxon>
        <taxon>Pseudomonadati</taxon>
        <taxon>Pseudomonadota</taxon>
        <taxon>Gammaproteobacteria</taxon>
        <taxon>Lysobacterales</taxon>
        <taxon>Lysobacteraceae</taxon>
        <taxon>Xanthomonas</taxon>
    </lineage>
</organism>